<dbReference type="SUPFAM" id="SSF52467">
    <property type="entry name" value="DHS-like NAD/FAD-binding domain"/>
    <property type="match status" value="1"/>
</dbReference>
<evidence type="ECO:0000256" key="2">
    <source>
        <dbReference type="ARBA" id="ARBA00007812"/>
    </source>
</evidence>
<protein>
    <submittedName>
        <fullName evidence="8">Uncharacterized protein</fullName>
    </submittedName>
</protein>
<dbReference type="InterPro" id="IPR012001">
    <property type="entry name" value="Thiamin_PyroP_enz_TPP-bd_dom"/>
</dbReference>
<evidence type="ECO:0000259" key="6">
    <source>
        <dbReference type="Pfam" id="PF02775"/>
    </source>
</evidence>
<proteinExistence type="inferred from homology"/>
<dbReference type="Pfam" id="PF02776">
    <property type="entry name" value="TPP_enzyme_N"/>
    <property type="match status" value="1"/>
</dbReference>
<keyword evidence="3" id="KW-0786">Thiamine pyrophosphate</keyword>
<evidence type="ECO:0000256" key="1">
    <source>
        <dbReference type="ARBA" id="ARBA00004173"/>
    </source>
</evidence>
<evidence type="ECO:0000313" key="9">
    <source>
        <dbReference type="Proteomes" id="UP001465976"/>
    </source>
</evidence>
<dbReference type="InterPro" id="IPR029035">
    <property type="entry name" value="DHS-like_NAD/FAD-binding_dom"/>
</dbReference>
<reference evidence="8 9" key="1">
    <citation type="submission" date="2024-02" db="EMBL/GenBank/DDBJ databases">
        <title>A draft genome for the cacao thread blight pathogen Marasmius crinis-equi.</title>
        <authorList>
            <person name="Cohen S.P."/>
            <person name="Baruah I.K."/>
            <person name="Amoako-Attah I."/>
            <person name="Bukari Y."/>
            <person name="Meinhardt L.W."/>
            <person name="Bailey B.A."/>
        </authorList>
    </citation>
    <scope>NUCLEOTIDE SEQUENCE [LARGE SCALE GENOMIC DNA]</scope>
    <source>
        <strain evidence="8 9">GH-76</strain>
    </source>
</reference>
<feature type="domain" description="Thiamine pyrophosphate enzyme N-terminal TPP-binding" evidence="7">
    <location>
        <begin position="3"/>
        <end position="123"/>
    </location>
</feature>
<dbReference type="PANTHER" id="PTHR18968:SF164">
    <property type="entry name" value="PYRUVATE DECARBOXYLASE"/>
    <property type="match status" value="1"/>
</dbReference>
<dbReference type="EMBL" id="JBAHYK010000909">
    <property type="protein sequence ID" value="KAL0570573.1"/>
    <property type="molecule type" value="Genomic_DNA"/>
</dbReference>
<accession>A0ABR3F5R0</accession>
<keyword evidence="9" id="KW-1185">Reference proteome</keyword>
<dbReference type="InterPro" id="IPR029061">
    <property type="entry name" value="THDP-binding"/>
</dbReference>
<sequence length="672" mass="71246">MYTTSSAFLKVLSNAGITHAFVNWGSDHPALLEDLQRQRVEGKETSPQIVTCPNEMVALSAAQGYAQVTGKPAAVIVHVDVGTQALAGAVHNVDRGRTPVLIYAGASASTSRSELKGTRNEWIMWIQDIPDQAAIVRQYMRYTAQINTGRNIDQVVNRALQIGTSDPQGPVYLWARRETMEEELPSSLFNSLTSSSAPPLPISPTGLSPATTSHLATTLTSSHHPLIITSNLGRNPAAITPLIALSGLLSIPIFSTCPSAVNVPFSHPYFVGITYLNPGPQTDALKSHLSKADVVLVLDSDLPWLPMHCAPPDDAKVFILDAGDPLKVTSGVGIWEMGLHPGIQLLSRADAKTALEQVLEATHLLLNDPDSSASVAERIKTRGESLKAHKAKWVASLDSAEAGVGGGAVTVPHIMHTLRTLTQSLHLRTLLINESISNYGLVWEHMRAETPGSVLTSGGSSLGYALGAAAGAFIGEGVLSGGGQGKGGEGREKEREGHGAERTKHDLIVSIVGDGSYMFGVPSSAFWVARRYGTPFLTIILNNGGWKSPKFSMLGVHPEGHGSRAQSGEELSVGFRFPSSSSSSSPNTASPSSLPTSTETFGEDPDYAQIAVAATGGWVWGRRVGSRAGKAGEKGKKGGEGGEELRRVLEEAVRVVVEERRCAVVDVVLDLI</sequence>
<name>A0ABR3F5R0_9AGAR</name>
<dbReference type="InterPro" id="IPR011766">
    <property type="entry name" value="TPP_enzyme_TPP-bd"/>
</dbReference>
<comment type="caution">
    <text evidence="8">The sequence shown here is derived from an EMBL/GenBank/DDBJ whole genome shotgun (WGS) entry which is preliminary data.</text>
</comment>
<comment type="subcellular location">
    <subcellularLocation>
        <location evidence="1">Mitochondrion</location>
    </subcellularLocation>
</comment>
<dbReference type="CDD" id="cd07035">
    <property type="entry name" value="TPP_PYR_POX_like"/>
    <property type="match status" value="1"/>
</dbReference>
<comment type="similarity">
    <text evidence="2">Belongs to the TPP enzyme family.</text>
</comment>
<dbReference type="Gene3D" id="3.40.50.1220">
    <property type="entry name" value="TPP-binding domain"/>
    <property type="match status" value="1"/>
</dbReference>
<organism evidence="8 9">
    <name type="scientific">Marasmius crinis-equi</name>
    <dbReference type="NCBI Taxonomy" id="585013"/>
    <lineage>
        <taxon>Eukaryota</taxon>
        <taxon>Fungi</taxon>
        <taxon>Dikarya</taxon>
        <taxon>Basidiomycota</taxon>
        <taxon>Agaricomycotina</taxon>
        <taxon>Agaricomycetes</taxon>
        <taxon>Agaricomycetidae</taxon>
        <taxon>Agaricales</taxon>
        <taxon>Marasmiineae</taxon>
        <taxon>Marasmiaceae</taxon>
        <taxon>Marasmius</taxon>
    </lineage>
</organism>
<dbReference type="Gene3D" id="3.40.50.970">
    <property type="match status" value="2"/>
</dbReference>
<gene>
    <name evidence="8" type="ORF">V5O48_011392</name>
</gene>
<feature type="domain" description="Thiamine pyrophosphate enzyme TPP-binding" evidence="6">
    <location>
        <begin position="441"/>
        <end position="561"/>
    </location>
</feature>
<keyword evidence="4" id="KW-0496">Mitochondrion</keyword>
<feature type="region of interest" description="Disordered" evidence="5">
    <location>
        <begin position="481"/>
        <end position="504"/>
    </location>
</feature>
<evidence type="ECO:0000256" key="4">
    <source>
        <dbReference type="ARBA" id="ARBA00023128"/>
    </source>
</evidence>
<dbReference type="Proteomes" id="UP001465976">
    <property type="component" value="Unassembled WGS sequence"/>
</dbReference>
<dbReference type="SUPFAM" id="SSF52518">
    <property type="entry name" value="Thiamin diphosphate-binding fold (THDP-binding)"/>
    <property type="match status" value="2"/>
</dbReference>
<feature type="region of interest" description="Disordered" evidence="5">
    <location>
        <begin position="557"/>
        <end position="601"/>
    </location>
</feature>
<feature type="compositionally biased region" description="Low complexity" evidence="5">
    <location>
        <begin position="578"/>
        <end position="600"/>
    </location>
</feature>
<dbReference type="PANTHER" id="PTHR18968">
    <property type="entry name" value="THIAMINE PYROPHOSPHATE ENZYMES"/>
    <property type="match status" value="1"/>
</dbReference>
<dbReference type="InterPro" id="IPR045229">
    <property type="entry name" value="TPP_enz"/>
</dbReference>
<evidence type="ECO:0000259" key="7">
    <source>
        <dbReference type="Pfam" id="PF02776"/>
    </source>
</evidence>
<evidence type="ECO:0000256" key="3">
    <source>
        <dbReference type="ARBA" id="ARBA00023052"/>
    </source>
</evidence>
<dbReference type="Pfam" id="PF02775">
    <property type="entry name" value="TPP_enzyme_C"/>
    <property type="match status" value="1"/>
</dbReference>
<evidence type="ECO:0000313" key="8">
    <source>
        <dbReference type="EMBL" id="KAL0570573.1"/>
    </source>
</evidence>
<evidence type="ECO:0000256" key="5">
    <source>
        <dbReference type="SAM" id="MobiDB-lite"/>
    </source>
</evidence>
<feature type="compositionally biased region" description="Basic and acidic residues" evidence="5">
    <location>
        <begin position="488"/>
        <end position="504"/>
    </location>
</feature>